<dbReference type="SUPFAM" id="SSF53448">
    <property type="entry name" value="Nucleotide-diphospho-sugar transferases"/>
    <property type="match status" value="1"/>
</dbReference>
<protein>
    <submittedName>
        <fullName evidence="6">Glycosyltransferase family 2 protein</fullName>
    </submittedName>
</protein>
<dbReference type="Pfam" id="PF13641">
    <property type="entry name" value="Glyco_tranf_2_3"/>
    <property type="match status" value="1"/>
</dbReference>
<dbReference type="CDD" id="cd06438">
    <property type="entry name" value="EpsO_like"/>
    <property type="match status" value="1"/>
</dbReference>
<keyword evidence="2" id="KW-0328">Glycosyltransferase</keyword>
<feature type="transmembrane region" description="Helical" evidence="5">
    <location>
        <begin position="14"/>
        <end position="35"/>
    </location>
</feature>
<reference evidence="6" key="2">
    <citation type="submission" date="2021-04" db="EMBL/GenBank/DDBJ databases">
        <authorList>
            <person name="Gilroy R."/>
        </authorList>
    </citation>
    <scope>NUCLEOTIDE SEQUENCE</scope>
    <source>
        <strain evidence="6">1345</strain>
    </source>
</reference>
<comment type="similarity">
    <text evidence="1">Belongs to the glycosyltransferase 2 family.</text>
</comment>
<evidence type="ECO:0000256" key="4">
    <source>
        <dbReference type="SAM" id="MobiDB-lite"/>
    </source>
</evidence>
<comment type="caution">
    <text evidence="6">The sequence shown here is derived from an EMBL/GenBank/DDBJ whole genome shotgun (WGS) entry which is preliminary data.</text>
</comment>
<dbReference type="EMBL" id="DXCQ01000052">
    <property type="protein sequence ID" value="HIY97177.1"/>
    <property type="molecule type" value="Genomic_DNA"/>
</dbReference>
<feature type="transmembrane region" description="Helical" evidence="5">
    <location>
        <begin position="349"/>
        <end position="369"/>
    </location>
</feature>
<dbReference type="GO" id="GO:0016757">
    <property type="term" value="F:glycosyltransferase activity"/>
    <property type="evidence" value="ECO:0007669"/>
    <property type="project" value="UniProtKB-KW"/>
</dbReference>
<proteinExistence type="inferred from homology"/>
<organism evidence="6 7">
    <name type="scientific">Candidatus Borkfalkia excrementigallinarum</name>
    <dbReference type="NCBI Taxonomy" id="2838506"/>
    <lineage>
        <taxon>Bacteria</taxon>
        <taxon>Bacillati</taxon>
        <taxon>Bacillota</taxon>
        <taxon>Clostridia</taxon>
        <taxon>Christensenellales</taxon>
        <taxon>Christensenellaceae</taxon>
        <taxon>Candidatus Borkfalkia</taxon>
    </lineage>
</organism>
<evidence type="ECO:0000313" key="6">
    <source>
        <dbReference type="EMBL" id="HIY97177.1"/>
    </source>
</evidence>
<keyword evidence="3" id="KW-0808">Transferase</keyword>
<evidence type="ECO:0000313" key="7">
    <source>
        <dbReference type="Proteomes" id="UP000886750"/>
    </source>
</evidence>
<evidence type="ECO:0000256" key="1">
    <source>
        <dbReference type="ARBA" id="ARBA00006739"/>
    </source>
</evidence>
<feature type="compositionally biased region" description="Polar residues" evidence="4">
    <location>
        <begin position="456"/>
        <end position="465"/>
    </location>
</feature>
<evidence type="ECO:0000256" key="3">
    <source>
        <dbReference type="ARBA" id="ARBA00022679"/>
    </source>
</evidence>
<keyword evidence="5" id="KW-0472">Membrane</keyword>
<dbReference type="PANTHER" id="PTHR43630">
    <property type="entry name" value="POLY-BETA-1,6-N-ACETYL-D-GLUCOSAMINE SYNTHASE"/>
    <property type="match status" value="1"/>
</dbReference>
<dbReference type="Gene3D" id="3.90.550.10">
    <property type="entry name" value="Spore Coat Polysaccharide Biosynthesis Protein SpsA, Chain A"/>
    <property type="match status" value="1"/>
</dbReference>
<feature type="transmembrane region" description="Helical" evidence="5">
    <location>
        <begin position="381"/>
        <end position="404"/>
    </location>
</feature>
<gene>
    <name evidence="6" type="ORF">H9729_05755</name>
</gene>
<evidence type="ECO:0000256" key="2">
    <source>
        <dbReference type="ARBA" id="ARBA00022676"/>
    </source>
</evidence>
<accession>A0A9D1ZVD7</accession>
<dbReference type="PANTHER" id="PTHR43630:SF1">
    <property type="entry name" value="POLY-BETA-1,6-N-ACETYL-D-GLUCOSAMINE SYNTHASE"/>
    <property type="match status" value="1"/>
</dbReference>
<reference evidence="6" key="1">
    <citation type="journal article" date="2021" name="PeerJ">
        <title>Extensive microbial diversity within the chicken gut microbiome revealed by metagenomics and culture.</title>
        <authorList>
            <person name="Gilroy R."/>
            <person name="Ravi A."/>
            <person name="Getino M."/>
            <person name="Pursley I."/>
            <person name="Horton D.L."/>
            <person name="Alikhan N.F."/>
            <person name="Baker D."/>
            <person name="Gharbi K."/>
            <person name="Hall N."/>
            <person name="Watson M."/>
            <person name="Adriaenssens E.M."/>
            <person name="Foster-Nyarko E."/>
            <person name="Jarju S."/>
            <person name="Secka A."/>
            <person name="Antonio M."/>
            <person name="Oren A."/>
            <person name="Chaudhuri R.R."/>
            <person name="La Ragione R."/>
            <person name="Hildebrand F."/>
            <person name="Pallen M.J."/>
        </authorList>
    </citation>
    <scope>NUCLEOTIDE SEQUENCE</scope>
    <source>
        <strain evidence="6">1345</strain>
    </source>
</reference>
<keyword evidence="5" id="KW-0812">Transmembrane</keyword>
<sequence length="465" mass="52905">MEIFNRVIEIINNVFLVLCAIAFTVQLIYVLFFWVKPRRYAPAKKQHRFGIIIPARNEEEVIADTVKTLFRQNYPRELFDVFVVAHNCTDHTAQRAREAGATVFELNDDDPKHKRVSYALQHGFRQILKDHDHYDAFIHFDADNLMNDDYIARMNDALDSGVKIARCYENSKNIDQNLWTGVSGLYYIRDSRIACHVRSGLHTDQMLTGAGMMVSADIIRRHNGWKCMGVSDDAEFTLQAMLEGERTYYVPDAMVYEDQPSTLKDTVNRNKRMGHGLFKLFFTHGIRCFGKFFTTFRFGYLDMFLTLLFIPIAVVACTWFPLFYGYKIIYAAVVGDVATLIAFGKLIGYVLLFAFYLPFMLQTLLATALERKKLNAPMKKLLPAIFLSPMFMIVYAISICLGVFSRPSWKKIKRNVVSDAAAEISEGESCEGSALNGAPEENGQESGQEPEEDSDTPLSSASEDC</sequence>
<feature type="region of interest" description="Disordered" evidence="4">
    <location>
        <begin position="426"/>
        <end position="465"/>
    </location>
</feature>
<feature type="transmembrane region" description="Helical" evidence="5">
    <location>
        <begin position="300"/>
        <end position="322"/>
    </location>
</feature>
<dbReference type="InterPro" id="IPR029044">
    <property type="entry name" value="Nucleotide-diphossugar_trans"/>
</dbReference>
<name>A0A9D1ZVD7_9FIRM</name>
<dbReference type="Proteomes" id="UP000886750">
    <property type="component" value="Unassembled WGS sequence"/>
</dbReference>
<dbReference type="AlphaFoldDB" id="A0A9D1ZVD7"/>
<keyword evidence="5" id="KW-1133">Transmembrane helix</keyword>
<evidence type="ECO:0000256" key="5">
    <source>
        <dbReference type="SAM" id="Phobius"/>
    </source>
</evidence>